<gene>
    <name evidence="1" type="ORF">SAMN04488548_1342620</name>
</gene>
<dbReference type="Proteomes" id="UP000183180">
    <property type="component" value="Unassembled WGS sequence"/>
</dbReference>
<accession>A0A1H2JXV5</accession>
<evidence type="ECO:0000313" key="1">
    <source>
        <dbReference type="EMBL" id="SDU61113.1"/>
    </source>
</evidence>
<proteinExistence type="predicted"/>
<dbReference type="AlphaFoldDB" id="A0A1H2JXV5"/>
<dbReference type="EMBL" id="FNLM01000034">
    <property type="protein sequence ID" value="SDU61113.1"/>
    <property type="molecule type" value="Genomic_DNA"/>
</dbReference>
<organism evidence="1 2">
    <name type="scientific">Gordonia westfalica</name>
    <dbReference type="NCBI Taxonomy" id="158898"/>
    <lineage>
        <taxon>Bacteria</taxon>
        <taxon>Bacillati</taxon>
        <taxon>Actinomycetota</taxon>
        <taxon>Actinomycetes</taxon>
        <taxon>Mycobacteriales</taxon>
        <taxon>Gordoniaceae</taxon>
        <taxon>Gordonia</taxon>
    </lineage>
</organism>
<name>A0A1H2JXV5_9ACTN</name>
<dbReference type="STRING" id="158898.SAMN04488548_1342620"/>
<reference evidence="1 2" key="1">
    <citation type="submission" date="2016-10" db="EMBL/GenBank/DDBJ databases">
        <authorList>
            <person name="de Groot N.N."/>
        </authorList>
    </citation>
    <scope>NUCLEOTIDE SEQUENCE [LARGE SCALE GENOMIC DNA]</scope>
    <source>
        <strain evidence="1 2">DSM 44215</strain>
    </source>
</reference>
<sequence length="102" mass="11036">MARMGMSLEKIGVAGEFVVSGFSTAASSMREFSTVEFNALPHHSPCAVLVTSDRCHLYARTGRDHSGTPGPVGTVFSSNRLTQNVLADHRLRCHHPSIQSPE</sequence>
<protein>
    <submittedName>
        <fullName evidence="1">Uncharacterized protein</fullName>
    </submittedName>
</protein>
<evidence type="ECO:0000313" key="2">
    <source>
        <dbReference type="Proteomes" id="UP000183180"/>
    </source>
</evidence>